<dbReference type="Proteomes" id="UP000295645">
    <property type="component" value="Unassembled WGS sequence"/>
</dbReference>
<dbReference type="OrthoDB" id="8589148at2"/>
<gene>
    <name evidence="7" type="ORF">EC912_10912</name>
</gene>
<dbReference type="InterPro" id="IPR039425">
    <property type="entry name" value="RNA_pol_sigma-70-like"/>
</dbReference>
<evidence type="ECO:0000259" key="6">
    <source>
        <dbReference type="Pfam" id="PF08281"/>
    </source>
</evidence>
<dbReference type="InterPro" id="IPR013324">
    <property type="entry name" value="RNA_pol_sigma_r3/r4-like"/>
</dbReference>
<accession>A0A4R3YIB8</accession>
<reference evidence="7 8" key="1">
    <citation type="submission" date="2019-03" db="EMBL/GenBank/DDBJ databases">
        <title>Above-ground endophytic microbial communities from plants in different locations in the United States.</title>
        <authorList>
            <person name="Frank C."/>
        </authorList>
    </citation>
    <scope>NUCLEOTIDE SEQUENCE [LARGE SCALE GENOMIC DNA]</scope>
    <source>
        <strain evidence="7 8">LP_13_YM</strain>
    </source>
</reference>
<protein>
    <submittedName>
        <fullName evidence="7">RNA polymerase sigma-70 factor (ECF subfamily)</fullName>
    </submittedName>
</protein>
<dbReference type="Pfam" id="PF08281">
    <property type="entry name" value="Sigma70_r4_2"/>
    <property type="match status" value="1"/>
</dbReference>
<dbReference type="InterPro" id="IPR014284">
    <property type="entry name" value="RNA_pol_sigma-70_dom"/>
</dbReference>
<dbReference type="InterPro" id="IPR013325">
    <property type="entry name" value="RNA_pol_sigma_r2"/>
</dbReference>
<dbReference type="GO" id="GO:0003677">
    <property type="term" value="F:DNA binding"/>
    <property type="evidence" value="ECO:0007669"/>
    <property type="project" value="InterPro"/>
</dbReference>
<comment type="caution">
    <text evidence="7">The sequence shown here is derived from an EMBL/GenBank/DDBJ whole genome shotgun (WGS) entry which is preliminary data.</text>
</comment>
<dbReference type="InterPro" id="IPR007627">
    <property type="entry name" value="RNA_pol_sigma70_r2"/>
</dbReference>
<dbReference type="SUPFAM" id="SSF88659">
    <property type="entry name" value="Sigma3 and sigma4 domains of RNA polymerase sigma factors"/>
    <property type="match status" value="1"/>
</dbReference>
<keyword evidence="3" id="KW-0731">Sigma factor</keyword>
<dbReference type="EMBL" id="SMCS01000009">
    <property type="protein sequence ID" value="TCV91782.1"/>
    <property type="molecule type" value="Genomic_DNA"/>
</dbReference>
<dbReference type="NCBIfam" id="TIGR02937">
    <property type="entry name" value="sigma70-ECF"/>
    <property type="match status" value="1"/>
</dbReference>
<evidence type="ECO:0000313" key="8">
    <source>
        <dbReference type="Proteomes" id="UP000295645"/>
    </source>
</evidence>
<keyword evidence="4" id="KW-0804">Transcription</keyword>
<dbReference type="PANTHER" id="PTHR43133:SF63">
    <property type="entry name" value="RNA POLYMERASE SIGMA FACTOR FECI-RELATED"/>
    <property type="match status" value="1"/>
</dbReference>
<dbReference type="Gene3D" id="1.10.1740.10">
    <property type="match status" value="1"/>
</dbReference>
<dbReference type="PANTHER" id="PTHR43133">
    <property type="entry name" value="RNA POLYMERASE ECF-TYPE SIGMA FACTO"/>
    <property type="match status" value="1"/>
</dbReference>
<keyword evidence="8" id="KW-1185">Reference proteome</keyword>
<evidence type="ECO:0000256" key="4">
    <source>
        <dbReference type="ARBA" id="ARBA00023163"/>
    </source>
</evidence>
<feature type="domain" description="RNA polymerase sigma-70 region 2" evidence="5">
    <location>
        <begin position="10"/>
        <end position="75"/>
    </location>
</feature>
<dbReference type="SUPFAM" id="SSF88946">
    <property type="entry name" value="Sigma2 domain of RNA polymerase sigma factors"/>
    <property type="match status" value="1"/>
</dbReference>
<dbReference type="GO" id="GO:0016987">
    <property type="term" value="F:sigma factor activity"/>
    <property type="evidence" value="ECO:0007669"/>
    <property type="project" value="UniProtKB-KW"/>
</dbReference>
<dbReference type="InterPro" id="IPR036388">
    <property type="entry name" value="WH-like_DNA-bd_sf"/>
</dbReference>
<dbReference type="AlphaFoldDB" id="A0A4R3YIB8"/>
<organism evidence="7 8">
    <name type="scientific">Luteibacter rhizovicinus</name>
    <dbReference type="NCBI Taxonomy" id="242606"/>
    <lineage>
        <taxon>Bacteria</taxon>
        <taxon>Pseudomonadati</taxon>
        <taxon>Pseudomonadota</taxon>
        <taxon>Gammaproteobacteria</taxon>
        <taxon>Lysobacterales</taxon>
        <taxon>Rhodanobacteraceae</taxon>
        <taxon>Luteibacter</taxon>
    </lineage>
</organism>
<feature type="domain" description="RNA polymerase sigma factor 70 region 4 type 2" evidence="6">
    <location>
        <begin position="106"/>
        <end position="158"/>
    </location>
</feature>
<proteinExistence type="inferred from homology"/>
<evidence type="ECO:0000313" key="7">
    <source>
        <dbReference type="EMBL" id="TCV91782.1"/>
    </source>
</evidence>
<dbReference type="RefSeq" id="WP_132146579.1">
    <property type="nucleotide sequence ID" value="NZ_SMCS01000009.1"/>
</dbReference>
<name>A0A4R3YIB8_9GAMM</name>
<dbReference type="Gene3D" id="1.10.10.10">
    <property type="entry name" value="Winged helix-like DNA-binding domain superfamily/Winged helix DNA-binding domain"/>
    <property type="match status" value="1"/>
</dbReference>
<dbReference type="InterPro" id="IPR013249">
    <property type="entry name" value="RNA_pol_sigma70_r4_t2"/>
</dbReference>
<dbReference type="Pfam" id="PF04542">
    <property type="entry name" value="Sigma70_r2"/>
    <property type="match status" value="1"/>
</dbReference>
<evidence type="ECO:0000256" key="2">
    <source>
        <dbReference type="ARBA" id="ARBA00023015"/>
    </source>
</evidence>
<evidence type="ECO:0000259" key="5">
    <source>
        <dbReference type="Pfam" id="PF04542"/>
    </source>
</evidence>
<keyword evidence="2" id="KW-0805">Transcription regulation</keyword>
<sequence>MESTMLGLFVDHYQDFARRLRMRLRSDDMVDDVMQETFLRVEGMRAVEGGSTNPTGYLFRMALNVAADQRRADSRFLTGQEVDELLHMADDALDPAHVFQARRDIAALQEALAELTARQRDILIAARVEEQPHTDIAARFGISVRMVGKDLRKALEHCGDRLDRRVVQRFGPGAGKTS</sequence>
<evidence type="ECO:0000256" key="3">
    <source>
        <dbReference type="ARBA" id="ARBA00023082"/>
    </source>
</evidence>
<comment type="similarity">
    <text evidence="1">Belongs to the sigma-70 factor family. ECF subfamily.</text>
</comment>
<evidence type="ECO:0000256" key="1">
    <source>
        <dbReference type="ARBA" id="ARBA00010641"/>
    </source>
</evidence>
<dbReference type="GO" id="GO:0006352">
    <property type="term" value="P:DNA-templated transcription initiation"/>
    <property type="evidence" value="ECO:0007669"/>
    <property type="project" value="InterPro"/>
</dbReference>